<dbReference type="Gene3D" id="1.10.10.60">
    <property type="entry name" value="Homeodomain-like"/>
    <property type="match status" value="2"/>
</dbReference>
<keyword evidence="2" id="KW-0238">DNA-binding</keyword>
<feature type="domain" description="HTH araC/xylS-type" evidence="5">
    <location>
        <begin position="6"/>
        <end position="108"/>
    </location>
</feature>
<dbReference type="GO" id="GO:0003700">
    <property type="term" value="F:DNA-binding transcription factor activity"/>
    <property type="evidence" value="ECO:0007669"/>
    <property type="project" value="InterPro"/>
</dbReference>
<protein>
    <submittedName>
        <fullName evidence="6">AraC family transcriptional regulator</fullName>
    </submittedName>
</protein>
<evidence type="ECO:0000313" key="6">
    <source>
        <dbReference type="EMBL" id="RYU11423.1"/>
    </source>
</evidence>
<dbReference type="SUPFAM" id="SSF55136">
    <property type="entry name" value="Probable bacterial effector-binding domain"/>
    <property type="match status" value="1"/>
</dbReference>
<dbReference type="InterPro" id="IPR050959">
    <property type="entry name" value="MarA-like"/>
</dbReference>
<proteinExistence type="predicted"/>
<dbReference type="SMART" id="SM00871">
    <property type="entry name" value="AraC_E_bind"/>
    <property type="match status" value="1"/>
</dbReference>
<sequence>MLDRFNEAMAYVEAHLEVARDGDVDPRELARVAATSEYHFRRMFSALAGMPLSEYVRRRRMTLAGPAVVGGDETLLDIAVRYGYESGEGFARAFRAVHGVGPGEARREGAALVSQPPISFRLVVEGSSSMRYRIVEKPAFGLVGFRARVPLVHEGPNAAIMEFVRGLDPAARARVEALADQEPAGLVSVSDGIADDRAEGSELDYWQAVVTGAEAPDGVPGVERLEVPAGTWVVFEGEGPVPEAFQHLWRDAYVEWFPSHPYRTRPGPELLSTRLDPDGTRGTAALWLPVEPTDGPPETSGK</sequence>
<dbReference type="SMART" id="SM00342">
    <property type="entry name" value="HTH_ARAC"/>
    <property type="match status" value="1"/>
</dbReference>
<dbReference type="InterPro" id="IPR011256">
    <property type="entry name" value="Reg_factor_effector_dom_sf"/>
</dbReference>
<dbReference type="Pfam" id="PF12833">
    <property type="entry name" value="HTH_18"/>
    <property type="match status" value="1"/>
</dbReference>
<dbReference type="SUPFAM" id="SSF46689">
    <property type="entry name" value="Homeodomain-like"/>
    <property type="match status" value="2"/>
</dbReference>
<accession>A0A4Q5IZK9</accession>
<dbReference type="OrthoDB" id="9801123at2"/>
<dbReference type="RefSeq" id="WP_129987698.1">
    <property type="nucleotide sequence ID" value="NZ_SDPU01000023.1"/>
</dbReference>
<keyword evidence="7" id="KW-1185">Reference proteome</keyword>
<gene>
    <name evidence="6" type="ORF">ETU37_12630</name>
</gene>
<dbReference type="EMBL" id="SDPU01000023">
    <property type="protein sequence ID" value="RYU11423.1"/>
    <property type="molecule type" value="Genomic_DNA"/>
</dbReference>
<organism evidence="6 7">
    <name type="scientific">Nocardioides iriomotensis</name>
    <dbReference type="NCBI Taxonomy" id="715784"/>
    <lineage>
        <taxon>Bacteria</taxon>
        <taxon>Bacillati</taxon>
        <taxon>Actinomycetota</taxon>
        <taxon>Actinomycetes</taxon>
        <taxon>Propionibacteriales</taxon>
        <taxon>Nocardioidaceae</taxon>
        <taxon>Nocardioides</taxon>
    </lineage>
</organism>
<name>A0A4Q5IZK9_9ACTN</name>
<evidence type="ECO:0000259" key="5">
    <source>
        <dbReference type="PROSITE" id="PS01124"/>
    </source>
</evidence>
<evidence type="ECO:0000256" key="4">
    <source>
        <dbReference type="SAM" id="MobiDB-lite"/>
    </source>
</evidence>
<dbReference type="PROSITE" id="PS01124">
    <property type="entry name" value="HTH_ARAC_FAMILY_2"/>
    <property type="match status" value="1"/>
</dbReference>
<dbReference type="GO" id="GO:0043565">
    <property type="term" value="F:sequence-specific DNA binding"/>
    <property type="evidence" value="ECO:0007669"/>
    <property type="project" value="InterPro"/>
</dbReference>
<dbReference type="Pfam" id="PF06445">
    <property type="entry name" value="GyrI-like"/>
    <property type="match status" value="1"/>
</dbReference>
<dbReference type="Proteomes" id="UP000291189">
    <property type="component" value="Unassembled WGS sequence"/>
</dbReference>
<keyword evidence="1" id="KW-0805">Transcription regulation</keyword>
<dbReference type="Gene3D" id="3.20.80.10">
    <property type="entry name" value="Regulatory factor, effector binding domain"/>
    <property type="match status" value="1"/>
</dbReference>
<evidence type="ECO:0000313" key="7">
    <source>
        <dbReference type="Proteomes" id="UP000291189"/>
    </source>
</evidence>
<evidence type="ECO:0000256" key="1">
    <source>
        <dbReference type="ARBA" id="ARBA00023015"/>
    </source>
</evidence>
<dbReference type="InterPro" id="IPR009057">
    <property type="entry name" value="Homeodomain-like_sf"/>
</dbReference>
<reference evidence="6 7" key="1">
    <citation type="submission" date="2019-01" db="EMBL/GenBank/DDBJ databases">
        <title>Nocardioides guangzhouensis sp. nov., an actinobacterium isolated from soil.</title>
        <authorList>
            <person name="Fu Y."/>
            <person name="Cai Y."/>
            <person name="Lin Z."/>
            <person name="Chen P."/>
        </authorList>
    </citation>
    <scope>NUCLEOTIDE SEQUENCE [LARGE SCALE GENOMIC DNA]</scope>
    <source>
        <strain evidence="6 7">NBRC 105384</strain>
    </source>
</reference>
<dbReference type="InterPro" id="IPR010499">
    <property type="entry name" value="AraC_E-bd"/>
</dbReference>
<keyword evidence="3" id="KW-0804">Transcription</keyword>
<dbReference type="InterPro" id="IPR029442">
    <property type="entry name" value="GyrI-like"/>
</dbReference>
<feature type="region of interest" description="Disordered" evidence="4">
    <location>
        <begin position="265"/>
        <end position="302"/>
    </location>
</feature>
<comment type="caution">
    <text evidence="6">The sequence shown here is derived from an EMBL/GenBank/DDBJ whole genome shotgun (WGS) entry which is preliminary data.</text>
</comment>
<evidence type="ECO:0000256" key="3">
    <source>
        <dbReference type="ARBA" id="ARBA00023163"/>
    </source>
</evidence>
<dbReference type="PANTHER" id="PTHR47504">
    <property type="entry name" value="RIGHT ORIGIN-BINDING PROTEIN"/>
    <property type="match status" value="1"/>
</dbReference>
<dbReference type="AlphaFoldDB" id="A0A4Q5IZK9"/>
<evidence type="ECO:0000256" key="2">
    <source>
        <dbReference type="ARBA" id="ARBA00023125"/>
    </source>
</evidence>
<dbReference type="PANTHER" id="PTHR47504:SF5">
    <property type="entry name" value="RIGHT ORIGIN-BINDING PROTEIN"/>
    <property type="match status" value="1"/>
</dbReference>
<dbReference type="InterPro" id="IPR018060">
    <property type="entry name" value="HTH_AraC"/>
</dbReference>